<sequence>MASTNPDAPPPASGRIPIYDAGVVAPPPSGDPSVGWAGMPPTVGVAGVGGKAFGVGGGGGGGGGGSDASLLAVATRGADESDEESEEEVLASGFVAWPASSLPLTQPSAGASAPADAAPPAAGPIDGGGSVVPTGASLPTDAPQLAPLGAATASHAGEATTAGASPAPASPTPAAAGAAALYAALGRLPSRSTASPNTNGGALPPAARASPPAMSDEERVGLRADGDGLFTGRSSSEESDALVEGARGRFPARMSPKRPRADGERMAVPDNGGAADLAAALRAAGTPPAAVGAASTTPLTGVDAASTTPLTGVDAAAMAPLTGVDAAPSSGQVVDPSPAHQVLRLRLAPPTGGVNLTTGAADGRSVERSLSNNSTPVSDSHLGAEAKGNGTADDGVPVHTPTATSLPPAPSLPPTDVRGPAMHVDSVAAAGAPVVATPVVQKRSSARLQQASPAKPPATASQTAAPVASTRGKAPAQTPAPVPQLIPPQVMPAVHHGGLTAVQLHRAAMPLRLVYNNEAYDEDMEFALSNPPFVPEYGSFFDSAGRINYPSVLKPGEKLSAHNKRDMLQRFRRPARAVPGSIPPLLTPASYASFGLNTAMPPVAAAAAVPAPAARAVAPAPAHSLAPAPGLVPKVAPVRLVAAPSAPLLHRTPTPPISLAAPALGLTQAVPASLAAVATPVVTMSLGAGAAAAAVHPSAVAVSLPLPPPPRTREEEMLRMHVQRATHGLTSAQVGLRLLLTRREMLIRQRIQERQAQLRTLPVELPNDVRRLAVIEAKQFKLLHLQQAVRARVLAERKRLLLASAAASPPLASDALATSVAGVASASVAGIVTAVCDRYQRPTPASSFGHRFGVGSVGLATVGFWGNTSRLQKIYLANQAERHRKQRQGFHERLSAHALAFRDGHSRLAADKRKLLTSVDRYFRDRAKEEERRKRREMVERMNALKNNDEEAYLKLLSKTKNERLLQVLRQTDRYLAQIGAQVEKQKEAGGAALTPATAAAQMRRRQRELQEEDDGADVEEADVAGDYDSLAAMSRRRQAYYTLSHSIQEKVHQPDSLVGGTLKPYQVEGLSWLVSLFNNNLNGILADEMGLGKTIQTIALLAYLVHVKQQKGPFLVIVPLSTMSNWVRELNAWAPSLVKVVYRGDPNTRRHLQATAMRPGTFQVLLTTYEFVVKDQSVLSRTSWLYIIMDEGHRMKNAHCKLAMTLGVRYRSRSRLLLTGTPLQNNLTELWALLNFLLPTIFSSSDSFESWFSAPFQARAMGDAGDLNSEETLLVINRLHQVLRPFLLRRLKTDVEKQLPDKVESIIRCDMSAWQRVLYRQVSAKIGIAAGGGANVRSFNNMLMQLKKICNHPYLFCDDDTIDGLPDDWLIRASGKFAFLANVLPKLLATGHRVLLFSQMTRALDYLEDLLDYIRVRFLRLDGTTKAEDRQEKLEQFNEKDSPYGCFLLSTRAGGLGLNLQTADTVIIFDSDWNPQMDLQAQDRAHRIGQTKEVRVFRLISSATVEVKILEAANRKLQMDAQVIQAGQFNNKSSETDRTTMLRAILQSAAAVNEDGTQVTPGAPAADDVSDVDEINRMSSRSEEELVKFEAMDAEHPMTLLRDESELPAWVVQHETNHQTAEEELEAMVSSHGRGRRRRSEVSYDDALTEREFLVALEEGTDVSHASSRKRKAREARKTAANRAAEEDAAPSDVDGPVVVSDVNGDVDQPRRRGTPTTRRRVSFQDVDSDSAADGARGADAPEHVEPSGSAAGNDMDVDAGASIAGAEQGSTRGPRRRGRPPTRSPPASAPAPVRRPRGRPRKHPLPTPPRQPRANGRVAAANGGSSSDDTESADERARRASTAAAALVAKALTAKAVAASASEEEASGSGDSGSDAHVPAPSDEESGGRSVAATPRSTRPRRGAARTPVSGRIPPLPPRRRVSERRGGSPSPVEAATPTGRGRKRGWSLPTAAATPDGQRRLVVGINRRSLGLASTSPSPPATENGIANGSGSARRPKRRRASAGSASGTDSSGSGGSEEGEPPVRPVRRGRKAAAPLPARRRSRDRAGQAEGRTLLSAGEGGSDE</sequence>
<dbReference type="InterPro" id="IPR000330">
    <property type="entry name" value="SNF2_N"/>
</dbReference>
<evidence type="ECO:0000313" key="9">
    <source>
        <dbReference type="Proteomes" id="UP000218209"/>
    </source>
</evidence>
<dbReference type="SMART" id="SM00490">
    <property type="entry name" value="HELICc"/>
    <property type="match status" value="1"/>
</dbReference>
<dbReference type="InterPro" id="IPR014001">
    <property type="entry name" value="Helicase_ATP-bd"/>
</dbReference>
<feature type="compositionally biased region" description="Basic residues" evidence="5">
    <location>
        <begin position="1713"/>
        <end position="1723"/>
    </location>
</feature>
<dbReference type="FunFam" id="3.40.50.10810:FF:000008">
    <property type="entry name" value="Chromatin structure-remodeling complex subunit snf21"/>
    <property type="match status" value="1"/>
</dbReference>
<feature type="domain" description="Helicase C-terminal" evidence="7">
    <location>
        <begin position="1383"/>
        <end position="1529"/>
    </location>
</feature>
<gene>
    <name evidence="8" type="ORF">BU14_1285s0001</name>
</gene>
<keyword evidence="2" id="KW-0378">Hydrolase</keyword>
<dbReference type="OrthoDB" id="5857104at2759"/>
<dbReference type="CDD" id="cd17996">
    <property type="entry name" value="DEXHc_SMARCA2_SMARCA4"/>
    <property type="match status" value="1"/>
</dbReference>
<dbReference type="Pfam" id="PF00176">
    <property type="entry name" value="SNF2-rel_dom"/>
    <property type="match status" value="1"/>
</dbReference>
<dbReference type="GO" id="GO:0005524">
    <property type="term" value="F:ATP binding"/>
    <property type="evidence" value="ECO:0007669"/>
    <property type="project" value="InterPro"/>
</dbReference>
<dbReference type="PROSITE" id="PS00354">
    <property type="entry name" value="HMGI_Y"/>
    <property type="match status" value="1"/>
</dbReference>
<feature type="compositionally biased region" description="Low complexity" evidence="5">
    <location>
        <begin position="156"/>
        <end position="173"/>
    </location>
</feature>
<feature type="compositionally biased region" description="Low complexity" evidence="5">
    <location>
        <begin position="202"/>
        <end position="213"/>
    </location>
</feature>
<dbReference type="InterPro" id="IPR038718">
    <property type="entry name" value="SNF2-like_sf"/>
</dbReference>
<evidence type="ECO:0000259" key="6">
    <source>
        <dbReference type="PROSITE" id="PS51192"/>
    </source>
</evidence>
<evidence type="ECO:0000259" key="7">
    <source>
        <dbReference type="PROSITE" id="PS51194"/>
    </source>
</evidence>
<keyword evidence="9" id="KW-1185">Reference proteome</keyword>
<evidence type="ECO:0000256" key="2">
    <source>
        <dbReference type="ARBA" id="ARBA00022801"/>
    </source>
</evidence>
<dbReference type="InterPro" id="IPR000637">
    <property type="entry name" value="HMGI/Y_DNA-bd_CS"/>
</dbReference>
<comment type="subcellular location">
    <subcellularLocation>
        <location evidence="1">Nucleus</location>
    </subcellularLocation>
</comment>
<feature type="compositionally biased region" description="Low complexity" evidence="5">
    <location>
        <begin position="1815"/>
        <end position="1829"/>
    </location>
</feature>
<feature type="region of interest" description="Disordered" evidence="5">
    <location>
        <begin position="1661"/>
        <end position="2068"/>
    </location>
</feature>
<feature type="compositionally biased region" description="Basic residues" evidence="5">
    <location>
        <begin position="1796"/>
        <end position="1806"/>
    </location>
</feature>
<feature type="region of interest" description="Disordered" evidence="5">
    <location>
        <begin position="190"/>
        <end position="219"/>
    </location>
</feature>
<name>A0A1X6NMG9_PORUM</name>
<feature type="compositionally biased region" description="Low complexity" evidence="5">
    <location>
        <begin position="107"/>
        <end position="124"/>
    </location>
</feature>
<dbReference type="GO" id="GO:0042393">
    <property type="term" value="F:histone binding"/>
    <property type="evidence" value="ECO:0007669"/>
    <property type="project" value="InterPro"/>
</dbReference>
<proteinExistence type="predicted"/>
<dbReference type="InterPro" id="IPR049730">
    <property type="entry name" value="SNF2/RAD54-like_C"/>
</dbReference>
<feature type="region of interest" description="Disordered" evidence="5">
    <location>
        <begin position="1"/>
        <end position="24"/>
    </location>
</feature>
<dbReference type="Gene3D" id="1.20.5.170">
    <property type="match status" value="1"/>
</dbReference>
<dbReference type="PROSITE" id="PS51194">
    <property type="entry name" value="HELICASE_CTER"/>
    <property type="match status" value="1"/>
</dbReference>
<dbReference type="Gene3D" id="3.40.50.10810">
    <property type="entry name" value="Tandem AAA-ATPase domain"/>
    <property type="match status" value="1"/>
</dbReference>
<dbReference type="Pfam" id="PF00271">
    <property type="entry name" value="Helicase_C"/>
    <property type="match status" value="1"/>
</dbReference>
<accession>A0A1X6NMG9</accession>
<feature type="domain" description="Helicase ATP-binding" evidence="6">
    <location>
        <begin position="1075"/>
        <end position="1241"/>
    </location>
</feature>
<evidence type="ECO:0000256" key="1">
    <source>
        <dbReference type="ARBA" id="ARBA00004123"/>
    </source>
</evidence>
<dbReference type="Gene3D" id="3.40.50.300">
    <property type="entry name" value="P-loop containing nucleotide triphosphate hydrolases"/>
    <property type="match status" value="1"/>
</dbReference>
<dbReference type="Proteomes" id="UP000218209">
    <property type="component" value="Unassembled WGS sequence"/>
</dbReference>
<dbReference type="CDD" id="cd18793">
    <property type="entry name" value="SF2_C_SNF"/>
    <property type="match status" value="1"/>
</dbReference>
<feature type="region of interest" description="Disordered" evidence="5">
    <location>
        <begin position="105"/>
        <end position="173"/>
    </location>
</feature>
<feature type="region of interest" description="Disordered" evidence="5">
    <location>
        <begin position="444"/>
        <end position="481"/>
    </location>
</feature>
<dbReference type="EMBL" id="KV919445">
    <property type="protein sequence ID" value="OSX69676.1"/>
    <property type="molecule type" value="Genomic_DNA"/>
</dbReference>
<feature type="compositionally biased region" description="Polar residues" evidence="5">
    <location>
        <begin position="368"/>
        <end position="378"/>
    </location>
</feature>
<dbReference type="GO" id="GO:0016787">
    <property type="term" value="F:hydrolase activity"/>
    <property type="evidence" value="ECO:0007669"/>
    <property type="project" value="UniProtKB-KW"/>
</dbReference>
<evidence type="ECO:0000256" key="4">
    <source>
        <dbReference type="ARBA" id="ARBA00023242"/>
    </source>
</evidence>
<dbReference type="PANTHER" id="PTHR10799">
    <property type="entry name" value="SNF2/RAD54 HELICASE FAMILY"/>
    <property type="match status" value="1"/>
</dbReference>
<dbReference type="InterPro" id="IPR001650">
    <property type="entry name" value="Helicase_C-like"/>
</dbReference>
<dbReference type="GO" id="GO:0005634">
    <property type="term" value="C:nucleus"/>
    <property type="evidence" value="ECO:0007669"/>
    <property type="project" value="UniProtKB-SubCell"/>
</dbReference>
<dbReference type="SMART" id="SM01314">
    <property type="entry name" value="SnAC"/>
    <property type="match status" value="1"/>
</dbReference>
<dbReference type="PROSITE" id="PS51192">
    <property type="entry name" value="HELICASE_ATP_BIND_1"/>
    <property type="match status" value="1"/>
</dbReference>
<dbReference type="SMART" id="SM00487">
    <property type="entry name" value="DEXDc"/>
    <property type="match status" value="1"/>
</dbReference>
<feature type="compositionally biased region" description="Low complexity" evidence="5">
    <location>
        <begin position="1731"/>
        <end position="1740"/>
    </location>
</feature>
<dbReference type="SUPFAM" id="SSF52540">
    <property type="entry name" value="P-loop containing nucleoside triphosphate hydrolases"/>
    <property type="match status" value="2"/>
</dbReference>
<keyword evidence="4" id="KW-0539">Nucleus</keyword>
<reference evidence="8 9" key="1">
    <citation type="submission" date="2017-03" db="EMBL/GenBank/DDBJ databases">
        <title>WGS assembly of Porphyra umbilicalis.</title>
        <authorList>
            <person name="Brawley S.H."/>
            <person name="Blouin N.A."/>
            <person name="Ficko-Blean E."/>
            <person name="Wheeler G.L."/>
            <person name="Lohr M."/>
            <person name="Goodson H.V."/>
            <person name="Jenkins J.W."/>
            <person name="Blaby-Haas C.E."/>
            <person name="Helliwell K.E."/>
            <person name="Chan C."/>
            <person name="Marriage T."/>
            <person name="Bhattacharya D."/>
            <person name="Klein A.S."/>
            <person name="Badis Y."/>
            <person name="Brodie J."/>
            <person name="Cao Y."/>
            <person name="Collen J."/>
            <person name="Dittami S.M."/>
            <person name="Gachon C.M."/>
            <person name="Green B.R."/>
            <person name="Karpowicz S."/>
            <person name="Kim J.W."/>
            <person name="Kudahl U."/>
            <person name="Lin S."/>
            <person name="Michel G."/>
            <person name="Mittag M."/>
            <person name="Olson B.J."/>
            <person name="Pangilinan J."/>
            <person name="Peng Y."/>
            <person name="Qiu H."/>
            <person name="Shu S."/>
            <person name="Singer J.T."/>
            <person name="Smith A.G."/>
            <person name="Sprecher B.N."/>
            <person name="Wagner V."/>
            <person name="Wang W."/>
            <person name="Wang Z.-Y."/>
            <person name="Yan J."/>
            <person name="Yarish C."/>
            <person name="Zoeuner-Riek S."/>
            <person name="Zhuang Y."/>
            <person name="Zou Y."/>
            <person name="Lindquist E.A."/>
            <person name="Grimwood J."/>
            <person name="Barry K."/>
            <person name="Rokhsar D.S."/>
            <person name="Schmutz J."/>
            <person name="Stiller J.W."/>
            <person name="Grossman A.R."/>
            <person name="Prochnik S.E."/>
        </authorList>
    </citation>
    <scope>NUCLEOTIDE SEQUENCE [LARGE SCALE GENOMIC DNA]</scope>
    <source>
        <strain evidence="8">4086291</strain>
    </source>
</reference>
<evidence type="ECO:0000313" key="8">
    <source>
        <dbReference type="EMBL" id="OSX69676.1"/>
    </source>
</evidence>
<organism evidence="8 9">
    <name type="scientific">Porphyra umbilicalis</name>
    <name type="common">Purple laver</name>
    <name type="synonym">Red alga</name>
    <dbReference type="NCBI Taxonomy" id="2786"/>
    <lineage>
        <taxon>Eukaryota</taxon>
        <taxon>Rhodophyta</taxon>
        <taxon>Bangiophyceae</taxon>
        <taxon>Bangiales</taxon>
        <taxon>Bangiaceae</taxon>
        <taxon>Porphyra</taxon>
    </lineage>
</organism>
<protein>
    <submittedName>
        <fullName evidence="8">Uncharacterized protein</fullName>
    </submittedName>
</protein>
<feature type="region of interest" description="Disordered" evidence="5">
    <location>
        <begin position="350"/>
        <end position="420"/>
    </location>
</feature>
<dbReference type="GO" id="GO:0006355">
    <property type="term" value="P:regulation of DNA-templated transcription"/>
    <property type="evidence" value="ECO:0007669"/>
    <property type="project" value="InterPro"/>
</dbReference>
<feature type="region of interest" description="Disordered" evidence="5">
    <location>
        <begin position="1621"/>
        <end position="1645"/>
    </location>
</feature>
<feature type="compositionally biased region" description="Low complexity" evidence="5">
    <location>
        <begin position="1692"/>
        <end position="1708"/>
    </location>
</feature>
<feature type="compositionally biased region" description="Low complexity" evidence="5">
    <location>
        <begin position="2005"/>
        <end position="2015"/>
    </location>
</feature>
<feature type="compositionally biased region" description="Polar residues" evidence="5">
    <location>
        <begin position="190"/>
        <end position="200"/>
    </location>
</feature>
<dbReference type="InterPro" id="IPR029295">
    <property type="entry name" value="SnAC"/>
</dbReference>
<feature type="compositionally biased region" description="Low complexity" evidence="5">
    <location>
        <begin position="1842"/>
        <end position="1878"/>
    </location>
</feature>
<dbReference type="Pfam" id="PF14619">
    <property type="entry name" value="SnAC"/>
    <property type="match status" value="1"/>
</dbReference>
<evidence type="ECO:0000256" key="3">
    <source>
        <dbReference type="ARBA" id="ARBA00023117"/>
    </source>
</evidence>
<evidence type="ECO:0000256" key="5">
    <source>
        <dbReference type="SAM" id="MobiDB-lite"/>
    </source>
</evidence>
<dbReference type="InterPro" id="IPR027417">
    <property type="entry name" value="P-loop_NTPase"/>
</dbReference>
<keyword evidence="3" id="KW-0103">Bromodomain</keyword>